<dbReference type="Gene3D" id="3.40.50.300">
    <property type="entry name" value="P-loop containing nucleotide triphosphate hydrolases"/>
    <property type="match status" value="1"/>
</dbReference>
<dbReference type="PROSITE" id="PS51192">
    <property type="entry name" value="HELICASE_ATP_BIND_1"/>
    <property type="match status" value="1"/>
</dbReference>
<keyword evidence="1" id="KW-0547">Nucleotide-binding</keyword>
<keyword evidence="8" id="KW-1185">Reference proteome</keyword>
<sequence length="403" mass="45332">MLKLTERELRRLAETLDTLHLRGVLGAEARPAGKRADLLRQVVEKAQEHAATAHRLYEAARLSPEQIHDWLAETAPDLPSDARARILRLLTASREPGERIPAQQVVSLLTLGLATVLDELREIERRRPRPTLDYHDFQVERHRRAALKKLLDGIGTPEPQPFVPDPFQLAAVAIVTEQGLDAMVAAPTGSGKTWIAEQAIRRTLERGGTAWYTSPLKALSNDKFREFGRTFGPDAVGLITGDRRVNPDAPLKIATTEIYRNGLYDAMTSEGVVGAPDLVVFDEVHYLGDRHRGVVWEESIIYTPASTRLLLLSATVGNARELAEWVTWTRGVECRLVAHPQRPVPLRTAFIHPDGRLQPLFEDDATGRLQADVEALYVQAKQQEAAAQARRRRPPFYRRRRRR</sequence>
<evidence type="ECO:0000256" key="5">
    <source>
        <dbReference type="SAM" id="MobiDB-lite"/>
    </source>
</evidence>
<dbReference type="InterPro" id="IPR011545">
    <property type="entry name" value="DEAD/DEAH_box_helicase_dom"/>
</dbReference>
<evidence type="ECO:0000256" key="4">
    <source>
        <dbReference type="ARBA" id="ARBA00022840"/>
    </source>
</evidence>
<keyword evidence="4" id="KW-0067">ATP-binding</keyword>
<dbReference type="Proteomes" id="UP000676506">
    <property type="component" value="Chromosome 1"/>
</dbReference>
<feature type="domain" description="Helicase ATP-binding" evidence="6">
    <location>
        <begin position="173"/>
        <end position="334"/>
    </location>
</feature>
<evidence type="ECO:0000256" key="1">
    <source>
        <dbReference type="ARBA" id="ARBA00022741"/>
    </source>
</evidence>
<gene>
    <name evidence="7" type="ORF">J8C06_09700</name>
</gene>
<evidence type="ECO:0000256" key="2">
    <source>
        <dbReference type="ARBA" id="ARBA00022801"/>
    </source>
</evidence>
<dbReference type="InterPro" id="IPR014001">
    <property type="entry name" value="Helicase_ATP-bd"/>
</dbReference>
<feature type="region of interest" description="Disordered" evidence="5">
    <location>
        <begin position="384"/>
        <end position="403"/>
    </location>
</feature>
<proteinExistence type="predicted"/>
<evidence type="ECO:0000313" key="7">
    <source>
        <dbReference type="EMBL" id="QUW02609.1"/>
    </source>
</evidence>
<keyword evidence="2" id="KW-0378">Hydrolase</keyword>
<accession>A0ABX8BAB3</accession>
<feature type="compositionally biased region" description="Basic residues" evidence="5">
    <location>
        <begin position="389"/>
        <end position="403"/>
    </location>
</feature>
<evidence type="ECO:0000313" key="8">
    <source>
        <dbReference type="Proteomes" id="UP000676506"/>
    </source>
</evidence>
<evidence type="ECO:0000259" key="6">
    <source>
        <dbReference type="PROSITE" id="PS51192"/>
    </source>
</evidence>
<reference evidence="7 8" key="1">
    <citation type="submission" date="2021-03" db="EMBL/GenBank/DDBJ databases">
        <title>Genomic and phenotypic characterization of Chloracidobacterium isolates provides evidence for multiple species.</title>
        <authorList>
            <person name="Saini M.K."/>
            <person name="Costas A.M.G."/>
            <person name="Tank M."/>
            <person name="Bryant D.A."/>
        </authorList>
    </citation>
    <scope>NUCLEOTIDE SEQUENCE [LARGE SCALE GENOMIC DNA]</scope>
    <source>
        <strain evidence="7 8">BV2-C</strain>
    </source>
</reference>
<dbReference type="GO" id="GO:0004386">
    <property type="term" value="F:helicase activity"/>
    <property type="evidence" value="ECO:0007669"/>
    <property type="project" value="UniProtKB-KW"/>
</dbReference>
<organism evidence="7 8">
    <name type="scientific">Chloracidobacterium validum</name>
    <dbReference type="NCBI Taxonomy" id="2821543"/>
    <lineage>
        <taxon>Bacteria</taxon>
        <taxon>Pseudomonadati</taxon>
        <taxon>Acidobacteriota</taxon>
        <taxon>Terriglobia</taxon>
        <taxon>Terriglobales</taxon>
        <taxon>Acidobacteriaceae</taxon>
        <taxon>Chloracidobacterium</taxon>
    </lineage>
</organism>
<evidence type="ECO:0000256" key="3">
    <source>
        <dbReference type="ARBA" id="ARBA00022806"/>
    </source>
</evidence>
<name>A0ABX8BAB3_9BACT</name>
<dbReference type="RefSeq" id="WP_211428500.1">
    <property type="nucleotide sequence ID" value="NZ_CP072648.1"/>
</dbReference>
<dbReference type="InterPro" id="IPR027417">
    <property type="entry name" value="P-loop_NTPase"/>
</dbReference>
<dbReference type="PANTHER" id="PTHR12131:SF1">
    <property type="entry name" value="ATP-DEPENDENT RNA HELICASE SUPV3L1, MITOCHONDRIAL-RELATED"/>
    <property type="match status" value="1"/>
</dbReference>
<dbReference type="EMBL" id="CP072648">
    <property type="protein sequence ID" value="QUW02609.1"/>
    <property type="molecule type" value="Genomic_DNA"/>
</dbReference>
<dbReference type="SMART" id="SM00487">
    <property type="entry name" value="DEXDc"/>
    <property type="match status" value="1"/>
</dbReference>
<dbReference type="SUPFAM" id="SSF52540">
    <property type="entry name" value="P-loop containing nucleoside triphosphate hydrolases"/>
    <property type="match status" value="1"/>
</dbReference>
<keyword evidence="3 7" id="KW-0347">Helicase</keyword>
<protein>
    <submittedName>
        <fullName evidence="7">DEAD/DEAH box helicase</fullName>
    </submittedName>
</protein>
<dbReference type="PANTHER" id="PTHR12131">
    <property type="entry name" value="ATP-DEPENDENT RNA AND DNA HELICASE"/>
    <property type="match status" value="1"/>
</dbReference>
<dbReference type="Pfam" id="PF00270">
    <property type="entry name" value="DEAD"/>
    <property type="match status" value="1"/>
</dbReference>
<dbReference type="InterPro" id="IPR050699">
    <property type="entry name" value="RNA-DNA_Helicase"/>
</dbReference>